<keyword evidence="4" id="KW-0812">Transmembrane</keyword>
<reference evidence="11 12" key="1">
    <citation type="submission" date="2015-05" db="EMBL/GenBank/DDBJ databases">
        <title>Genome sequencing and analysis of members of genus Stenotrophomonas.</title>
        <authorList>
            <person name="Patil P.P."/>
            <person name="Midha S."/>
            <person name="Patil P.B."/>
        </authorList>
    </citation>
    <scope>NUCLEOTIDE SEQUENCE [LARGE SCALE GENOMIC DNA]</scope>
    <source>
        <strain evidence="11 12">DSM 12575</strain>
    </source>
</reference>
<evidence type="ECO:0000256" key="7">
    <source>
        <dbReference type="SAM" id="MobiDB-lite"/>
    </source>
</evidence>
<evidence type="ECO:0000259" key="9">
    <source>
        <dbReference type="Pfam" id="PF07715"/>
    </source>
</evidence>
<dbReference type="SUPFAM" id="SSF49478">
    <property type="entry name" value="Cna protein B-type domain"/>
    <property type="match status" value="1"/>
</dbReference>
<dbReference type="InterPro" id="IPR013783">
    <property type="entry name" value="Ig-like_fold"/>
</dbReference>
<dbReference type="Gene3D" id="2.170.130.10">
    <property type="entry name" value="TonB-dependent receptor, plug domain"/>
    <property type="match status" value="1"/>
</dbReference>
<keyword evidence="8" id="KW-0732">Signal</keyword>
<feature type="domain" description="TonB-dependent receptor plug" evidence="9">
    <location>
        <begin position="141"/>
        <end position="240"/>
    </location>
</feature>
<sequence>MWSISNSKRGSTEMNRKSKVIRRSALSLALGLCVAGGVQAQSTTGTIYGSAPAGHTIVVSGENGVTRTVSVDAAGKYNLSALPGGNYTVIVKDSNGNTLGQRGVTVLIGSGANVSFGSDAATLETVNVTAASAPKIDVTQTDTRTVITAEQLARLPIARSVEAIALLAPGAAAGNGRYFGNAVSFGGSSVAENAYYINGFFIGNPMTNVGGYSLPWGAIAQQQTLTGGYGAQYGRSAGGVISQVGASGGNDVHFGAQIAIRPKAWRSDYPDRNYPDMDFSGVNSNPNLPQACGSAGDQQCQYHWADPSIAGTLASRKNGDFERSDTVYSTYVSGPLVKDRLFGFAAAESTLTDTGQGTGPQAAEGTWDKSHTNDWKLYVNLDWNITDDHLLEYTYMGQRTRDGRNVYDYDFANNSVGEQRPDLQQAVAPDSLKFNMSVLKYTGYLNDNLTLEATYGRSRQRYRSISPAAMAGIPSITTALTGQNPAITGGKPITGQAGSYTVQGVDAVDDSSGLRADLQWVVGKHTLTFGVDNMKFEAENEGQHQLADDWRYSRSGNNYYVRKFVYDNNTNMSLKQNAYYLEDNWQISDNFLLSLGLRNDKFTNYNGAGQAYVESGDQWAPRIGFAWDVFGDSSLKVFGNAGRYFLALPNAVAVRGAGSSTYTIDYYRYTGIDPVTGVPTGLTQYNHLVANGENGSPVDPKTVTATDLKSMYQDEFVLGFEKTLGEKWTYGAKAVYRDLKQAVDDICDPYRLGDKAGMTFTSDSNFGYFYEDDNDGSLWASPYCHLANPSGNTFTFAGISEDPNSPYGYSQNGQYRQVKMSAADWGWPSPMKRTYKAVELYLEHPFDGKWEGRIDYVYSKLQGNTEGPANSDTGQGSDSHDNGVSTSQNWDVAEIMAYADGYLANDHRHQIKLHGSYAINDQWSVSANGRIMSGSPLSCFGYYNPDGSLDEASDDADPVGYRSSYHTCFGQPYPPGSKFMPWTHQWDFGVTWKPSVFEGKMALNLSLFNAFNSQTPTSFETTAMADNGGSPALSYTVNNTYGYIRSFQTPRYMMFTLSYDY</sequence>
<keyword evidence="6" id="KW-0998">Cell outer membrane</keyword>
<protein>
    <recommendedName>
        <fullName evidence="13">TonB-dependent receptor</fullName>
    </recommendedName>
</protein>
<feature type="region of interest" description="Disordered" evidence="7">
    <location>
        <begin position="865"/>
        <end position="886"/>
    </location>
</feature>
<accession>A0ABR5NJQ3</accession>
<evidence type="ECO:0000313" key="12">
    <source>
        <dbReference type="Proteomes" id="UP000050902"/>
    </source>
</evidence>
<gene>
    <name evidence="11" type="ORF">ABB22_10825</name>
</gene>
<dbReference type="InterPro" id="IPR012910">
    <property type="entry name" value="Plug_dom"/>
</dbReference>
<dbReference type="Gene3D" id="2.60.40.10">
    <property type="entry name" value="Immunoglobulins"/>
    <property type="match status" value="1"/>
</dbReference>
<keyword evidence="5" id="KW-0472">Membrane</keyword>
<keyword evidence="3" id="KW-1134">Transmembrane beta strand</keyword>
<dbReference type="Pfam" id="PF25183">
    <property type="entry name" value="OMP_b-brl_4"/>
    <property type="match status" value="1"/>
</dbReference>
<dbReference type="PANTHER" id="PTHR30069:SF46">
    <property type="entry name" value="OAR PROTEIN"/>
    <property type="match status" value="1"/>
</dbReference>
<keyword evidence="12" id="KW-1185">Reference proteome</keyword>
<dbReference type="Gene3D" id="2.40.170.20">
    <property type="entry name" value="TonB-dependent receptor, beta-barrel domain"/>
    <property type="match status" value="1"/>
</dbReference>
<dbReference type="InterPro" id="IPR036942">
    <property type="entry name" value="Beta-barrel_TonB_sf"/>
</dbReference>
<evidence type="ECO:0000256" key="3">
    <source>
        <dbReference type="ARBA" id="ARBA00022452"/>
    </source>
</evidence>
<evidence type="ECO:0008006" key="13">
    <source>
        <dbReference type="Google" id="ProtNLM"/>
    </source>
</evidence>
<evidence type="ECO:0000256" key="6">
    <source>
        <dbReference type="ARBA" id="ARBA00023237"/>
    </source>
</evidence>
<dbReference type="InterPro" id="IPR039426">
    <property type="entry name" value="TonB-dep_rcpt-like"/>
</dbReference>
<comment type="caution">
    <text evidence="11">The sequence shown here is derived from an EMBL/GenBank/DDBJ whole genome shotgun (WGS) entry which is preliminary data.</text>
</comment>
<dbReference type="Pfam" id="PF07715">
    <property type="entry name" value="Plug"/>
    <property type="match status" value="1"/>
</dbReference>
<feature type="signal peptide" evidence="8">
    <location>
        <begin position="1"/>
        <end position="40"/>
    </location>
</feature>
<evidence type="ECO:0000256" key="4">
    <source>
        <dbReference type="ARBA" id="ARBA00022692"/>
    </source>
</evidence>
<dbReference type="InterPro" id="IPR037066">
    <property type="entry name" value="Plug_dom_sf"/>
</dbReference>
<keyword evidence="2" id="KW-0813">Transport</keyword>
<evidence type="ECO:0000256" key="1">
    <source>
        <dbReference type="ARBA" id="ARBA00004571"/>
    </source>
</evidence>
<evidence type="ECO:0000256" key="2">
    <source>
        <dbReference type="ARBA" id="ARBA00022448"/>
    </source>
</evidence>
<dbReference type="SUPFAM" id="SSF56935">
    <property type="entry name" value="Porins"/>
    <property type="match status" value="1"/>
</dbReference>
<dbReference type="PANTHER" id="PTHR30069">
    <property type="entry name" value="TONB-DEPENDENT OUTER MEMBRANE RECEPTOR"/>
    <property type="match status" value="1"/>
</dbReference>
<feature type="chain" id="PRO_5045360280" description="TonB-dependent receptor" evidence="8">
    <location>
        <begin position="41"/>
        <end position="1061"/>
    </location>
</feature>
<proteinExistence type="predicted"/>
<feature type="domain" description="TonB-dependent transporter Oar-like beta-barrel" evidence="10">
    <location>
        <begin position="369"/>
        <end position="606"/>
    </location>
</feature>
<name>A0ABR5NJQ3_9GAMM</name>
<evidence type="ECO:0000256" key="5">
    <source>
        <dbReference type="ARBA" id="ARBA00023136"/>
    </source>
</evidence>
<evidence type="ECO:0000313" key="11">
    <source>
        <dbReference type="EMBL" id="KRG56923.1"/>
    </source>
</evidence>
<dbReference type="Proteomes" id="UP000050902">
    <property type="component" value="Unassembled WGS sequence"/>
</dbReference>
<dbReference type="EMBL" id="LDJG01000015">
    <property type="protein sequence ID" value="KRG56923.1"/>
    <property type="molecule type" value="Genomic_DNA"/>
</dbReference>
<organism evidence="11 12">
    <name type="scientific">Stenotrophomonas nitritireducens</name>
    <dbReference type="NCBI Taxonomy" id="83617"/>
    <lineage>
        <taxon>Bacteria</taxon>
        <taxon>Pseudomonadati</taxon>
        <taxon>Pseudomonadota</taxon>
        <taxon>Gammaproteobacteria</taxon>
        <taxon>Lysobacterales</taxon>
        <taxon>Lysobacteraceae</taxon>
        <taxon>Stenotrophomonas</taxon>
    </lineage>
</organism>
<evidence type="ECO:0000259" key="10">
    <source>
        <dbReference type="Pfam" id="PF25183"/>
    </source>
</evidence>
<evidence type="ECO:0000256" key="8">
    <source>
        <dbReference type="SAM" id="SignalP"/>
    </source>
</evidence>
<dbReference type="InterPro" id="IPR057601">
    <property type="entry name" value="Oar-like_b-barrel"/>
</dbReference>
<comment type="subcellular location">
    <subcellularLocation>
        <location evidence="1">Cell outer membrane</location>
        <topology evidence="1">Multi-pass membrane protein</topology>
    </subcellularLocation>
</comment>